<proteinExistence type="inferred from homology"/>
<evidence type="ECO:0000256" key="4">
    <source>
        <dbReference type="ARBA" id="ARBA00022989"/>
    </source>
</evidence>
<dbReference type="EMBL" id="CP000699">
    <property type="protein sequence ID" value="ABQ68683.1"/>
    <property type="molecule type" value="Genomic_DNA"/>
</dbReference>
<dbReference type="InterPro" id="IPR000612">
    <property type="entry name" value="PMP3"/>
</dbReference>
<accession>A0A9J9HBT9</accession>
<feature type="transmembrane region" description="Helical" evidence="6">
    <location>
        <begin position="12"/>
        <end position="32"/>
    </location>
</feature>
<dbReference type="Proteomes" id="UP000001989">
    <property type="component" value="Chromosome"/>
</dbReference>
<dbReference type="KEGG" id="swi:Swit_2324"/>
<gene>
    <name evidence="7" type="ordered locus">Swit_2324</name>
</gene>
<keyword evidence="4 6" id="KW-1133">Transmembrane helix</keyword>
<reference evidence="7 8" key="1">
    <citation type="journal article" date="2010" name="J. Bacteriol.">
        <title>Genome sequence of the dioxin-mineralizing bacterium Sphingomonas wittichii RW1.</title>
        <authorList>
            <person name="Miller T.R."/>
            <person name="Delcher A.L."/>
            <person name="Salzberg S.L."/>
            <person name="Saunders E."/>
            <person name="Detter J.C."/>
            <person name="Halden R.U."/>
        </authorList>
    </citation>
    <scope>NUCLEOTIDE SEQUENCE [LARGE SCALE GENOMIC DNA]</scope>
    <source>
        <strain evidence="8">DSM 6014 / CCUG 31198 / JCM 15750 / NBRC 105917 / EY 4224 / RW1</strain>
    </source>
</reference>
<dbReference type="AlphaFoldDB" id="A0A9J9HBT9"/>
<evidence type="ECO:0000313" key="7">
    <source>
        <dbReference type="EMBL" id="ABQ68683.1"/>
    </source>
</evidence>
<dbReference type="GO" id="GO:0016020">
    <property type="term" value="C:membrane"/>
    <property type="evidence" value="ECO:0007669"/>
    <property type="project" value="UniProtKB-SubCell"/>
</dbReference>
<evidence type="ECO:0008006" key="9">
    <source>
        <dbReference type="Google" id="ProtNLM"/>
    </source>
</evidence>
<protein>
    <recommendedName>
        <fullName evidence="9">YqaE/Pmp3 family membrane protein</fullName>
    </recommendedName>
</protein>
<keyword evidence="3 6" id="KW-0812">Transmembrane</keyword>
<sequence length="70" mass="7743">MTMATQQDAWRPVTPWTVIAAILLPPLGIFLSRGLTPAFWLTVVLTVIGWVPGMIFALALLFVPDQIPIR</sequence>
<evidence type="ECO:0000256" key="6">
    <source>
        <dbReference type="SAM" id="Phobius"/>
    </source>
</evidence>
<keyword evidence="5 6" id="KW-0472">Membrane</keyword>
<feature type="transmembrane region" description="Helical" evidence="6">
    <location>
        <begin position="38"/>
        <end position="63"/>
    </location>
</feature>
<evidence type="ECO:0000256" key="2">
    <source>
        <dbReference type="ARBA" id="ARBA00009530"/>
    </source>
</evidence>
<evidence type="ECO:0000256" key="3">
    <source>
        <dbReference type="ARBA" id="ARBA00022692"/>
    </source>
</evidence>
<keyword evidence="8" id="KW-1185">Reference proteome</keyword>
<dbReference type="Pfam" id="PF01679">
    <property type="entry name" value="Pmp3"/>
    <property type="match status" value="1"/>
</dbReference>
<comment type="subcellular location">
    <subcellularLocation>
        <location evidence="1">Membrane</location>
    </subcellularLocation>
</comment>
<evidence type="ECO:0000256" key="5">
    <source>
        <dbReference type="ARBA" id="ARBA00023136"/>
    </source>
</evidence>
<name>A0A9J9HBT9_RHIWR</name>
<organism evidence="7 8">
    <name type="scientific">Rhizorhabdus wittichii (strain DSM 6014 / CCUG 31198 / JCM 15750 / NBRC 105917 / EY 4224 / RW1)</name>
    <name type="common">Sphingomonas wittichii</name>
    <dbReference type="NCBI Taxonomy" id="392499"/>
    <lineage>
        <taxon>Bacteria</taxon>
        <taxon>Pseudomonadati</taxon>
        <taxon>Pseudomonadota</taxon>
        <taxon>Alphaproteobacteria</taxon>
        <taxon>Sphingomonadales</taxon>
        <taxon>Sphingomonadaceae</taxon>
        <taxon>Rhizorhabdus</taxon>
    </lineage>
</organism>
<evidence type="ECO:0000256" key="1">
    <source>
        <dbReference type="ARBA" id="ARBA00004370"/>
    </source>
</evidence>
<dbReference type="PANTHER" id="PTHR21659:SF42">
    <property type="entry name" value="UPF0057 MEMBRANE PROTEIN ZK632.10-RELATED"/>
    <property type="match status" value="1"/>
</dbReference>
<comment type="similarity">
    <text evidence="2">Belongs to the UPF0057 (PMP3) family.</text>
</comment>
<dbReference type="PROSITE" id="PS01309">
    <property type="entry name" value="UPF0057"/>
    <property type="match status" value="1"/>
</dbReference>
<dbReference type="PANTHER" id="PTHR21659">
    <property type="entry name" value="HYDROPHOBIC PROTEIN RCI2 LOW TEMPERATURE AND SALT RESPONSIVE PROTEIN LTI6 -RELATED"/>
    <property type="match status" value="1"/>
</dbReference>
<evidence type="ECO:0000313" key="8">
    <source>
        <dbReference type="Proteomes" id="UP000001989"/>
    </source>
</evidence>